<dbReference type="PANTHER" id="PTHR42709">
    <property type="entry name" value="ALKALINE PHOSPHATASE LIKE PROTEIN"/>
    <property type="match status" value="1"/>
</dbReference>
<dbReference type="EMBL" id="AP031322">
    <property type="protein sequence ID" value="BFH72910.1"/>
    <property type="molecule type" value="Genomic_DNA"/>
</dbReference>
<gene>
    <name evidence="8" type="ORF">SJAV_08540</name>
</gene>
<evidence type="ECO:0000259" key="7">
    <source>
        <dbReference type="Pfam" id="PF09335"/>
    </source>
</evidence>
<keyword evidence="4 6" id="KW-1133">Transmembrane helix</keyword>
<feature type="domain" description="VTT" evidence="7">
    <location>
        <begin position="27"/>
        <end position="153"/>
    </location>
</feature>
<dbReference type="InterPro" id="IPR032816">
    <property type="entry name" value="VTT_dom"/>
</dbReference>
<evidence type="ECO:0000256" key="2">
    <source>
        <dbReference type="ARBA" id="ARBA00022475"/>
    </source>
</evidence>
<sequence>MIYVFQGTQGYVFLLVLMIGEGLGLPIPSEIIMPLVGYYSFLNQLNLVLGIIIGTLGSLVGSVIAYIIGLKLGYPFLSKYGKYLFIDNARLMRLHNWFLKYGDIAVFSFRFVPEFRALISYPAGVAQMRIIRFLVFTVLGHSIWDVILSLLGYHYANQINYIITLAEKFGIYALAVTIILIIIYVILRIIKK</sequence>
<evidence type="ECO:0000313" key="8">
    <source>
        <dbReference type="EMBL" id="BFH72910.1"/>
    </source>
</evidence>
<name>A0AAT9GPZ7_9CREN</name>
<keyword evidence="2" id="KW-1003">Cell membrane</keyword>
<dbReference type="Pfam" id="PF09335">
    <property type="entry name" value="VTT_dom"/>
    <property type="match status" value="1"/>
</dbReference>
<proteinExistence type="predicted"/>
<evidence type="ECO:0000256" key="6">
    <source>
        <dbReference type="SAM" id="Phobius"/>
    </source>
</evidence>
<reference evidence="8" key="1">
    <citation type="submission" date="2024-03" db="EMBL/GenBank/DDBJ databases">
        <title>Complete genome sequence of Sulfurisphaera javensis strain KD-1.</title>
        <authorList>
            <person name="Sakai H."/>
            <person name="Nur N."/>
            <person name="Suwanto A."/>
            <person name="Kurosawa N."/>
        </authorList>
    </citation>
    <scope>NUCLEOTIDE SEQUENCE</scope>
    <source>
        <strain evidence="8">KD-1</strain>
    </source>
</reference>
<protein>
    <submittedName>
        <fullName evidence="8">DedA family protein</fullName>
    </submittedName>
</protein>
<dbReference type="KEGG" id="sjv:SJAV_08540"/>
<feature type="transmembrane region" description="Helical" evidence="6">
    <location>
        <begin position="47"/>
        <end position="69"/>
    </location>
</feature>
<accession>A0AAT9GPZ7</accession>
<feature type="transmembrane region" description="Helical" evidence="6">
    <location>
        <begin position="171"/>
        <end position="190"/>
    </location>
</feature>
<feature type="transmembrane region" description="Helical" evidence="6">
    <location>
        <begin position="130"/>
        <end position="151"/>
    </location>
</feature>
<evidence type="ECO:0000256" key="4">
    <source>
        <dbReference type="ARBA" id="ARBA00022989"/>
    </source>
</evidence>
<dbReference type="PANTHER" id="PTHR42709:SF6">
    <property type="entry name" value="UNDECAPRENYL PHOSPHATE TRANSPORTER A"/>
    <property type="match status" value="1"/>
</dbReference>
<keyword evidence="5 6" id="KW-0472">Membrane</keyword>
<comment type="subcellular location">
    <subcellularLocation>
        <location evidence="1">Cell membrane</location>
        <topology evidence="1">Multi-pass membrane protein</topology>
    </subcellularLocation>
</comment>
<keyword evidence="3 6" id="KW-0812">Transmembrane</keyword>
<dbReference type="GeneID" id="92353783"/>
<dbReference type="InterPro" id="IPR051311">
    <property type="entry name" value="DedA_domain"/>
</dbReference>
<dbReference type="RefSeq" id="WP_369611097.1">
    <property type="nucleotide sequence ID" value="NZ_AP031322.1"/>
</dbReference>
<feature type="transmembrane region" description="Helical" evidence="6">
    <location>
        <begin position="12"/>
        <end position="41"/>
    </location>
</feature>
<organism evidence="8">
    <name type="scientific">Sulfurisphaera javensis</name>
    <dbReference type="NCBI Taxonomy" id="2049879"/>
    <lineage>
        <taxon>Archaea</taxon>
        <taxon>Thermoproteota</taxon>
        <taxon>Thermoprotei</taxon>
        <taxon>Sulfolobales</taxon>
        <taxon>Sulfolobaceae</taxon>
        <taxon>Sulfurisphaera</taxon>
    </lineage>
</organism>
<evidence type="ECO:0000256" key="3">
    <source>
        <dbReference type="ARBA" id="ARBA00022692"/>
    </source>
</evidence>
<dbReference type="AlphaFoldDB" id="A0AAT9GPZ7"/>
<evidence type="ECO:0000256" key="5">
    <source>
        <dbReference type="ARBA" id="ARBA00023136"/>
    </source>
</evidence>
<dbReference type="GO" id="GO:0005886">
    <property type="term" value="C:plasma membrane"/>
    <property type="evidence" value="ECO:0007669"/>
    <property type="project" value="UniProtKB-SubCell"/>
</dbReference>
<evidence type="ECO:0000256" key="1">
    <source>
        <dbReference type="ARBA" id="ARBA00004651"/>
    </source>
</evidence>